<dbReference type="Proteomes" id="UP001190700">
    <property type="component" value="Unassembled WGS sequence"/>
</dbReference>
<evidence type="ECO:0000313" key="3">
    <source>
        <dbReference type="Proteomes" id="UP001190700"/>
    </source>
</evidence>
<dbReference type="EMBL" id="LGRX02026206">
    <property type="protein sequence ID" value="KAK3251179.1"/>
    <property type="molecule type" value="Genomic_DNA"/>
</dbReference>
<name>A0AAE0CBC1_9CHLO</name>
<proteinExistence type="predicted"/>
<dbReference type="EMBL" id="LGRX02033090">
    <property type="protein sequence ID" value="KAK3243021.1"/>
    <property type="molecule type" value="Genomic_DNA"/>
</dbReference>
<sequence>MFFNIYNDGRGATSLFLIGTCFGLLAIHEYVVSRGEWKATIGERNPDTDSECKVSREYISSALEARWLARIAKPSYDWSSVLRSNAVFVPSAWTGCTALLQDRSSVTRWLNESRSPENATFGRDVFSIHTYRNSCDHTAIDVPIEPLAALLRNPHALCIANNRNRTFDTTHVLHGSALASSRRRPNAALHLYLMYDRPPFGSSFLLRNGVVDINNLAGARIWVWVRFGQFGKMLRETFGSVPGVAYYEMGALSRGDRANGGDPFRHLKQNSRSHDMVALHVRIEDDERERALLSALENDPEAIALVDDLYYGATESDRDGRLIFRGDRTLLEAYNLFFRFRKAGIRMHGWVW</sequence>
<organism evidence="2 3">
    <name type="scientific">Cymbomonas tetramitiformis</name>
    <dbReference type="NCBI Taxonomy" id="36881"/>
    <lineage>
        <taxon>Eukaryota</taxon>
        <taxon>Viridiplantae</taxon>
        <taxon>Chlorophyta</taxon>
        <taxon>Pyramimonadophyceae</taxon>
        <taxon>Pyramimonadales</taxon>
        <taxon>Pyramimonadaceae</taxon>
        <taxon>Cymbomonas</taxon>
    </lineage>
</organism>
<evidence type="ECO:0000313" key="2">
    <source>
        <dbReference type="EMBL" id="KAK3251179.1"/>
    </source>
</evidence>
<reference evidence="2 3" key="1">
    <citation type="journal article" date="2015" name="Genome Biol. Evol.">
        <title>Comparative Genomics of a Bacterivorous Green Alga Reveals Evolutionary Causalities and Consequences of Phago-Mixotrophic Mode of Nutrition.</title>
        <authorList>
            <person name="Burns J.A."/>
            <person name="Paasch A."/>
            <person name="Narechania A."/>
            <person name="Kim E."/>
        </authorList>
    </citation>
    <scope>NUCLEOTIDE SEQUENCE [LARGE SCALE GENOMIC DNA]</scope>
    <source>
        <strain evidence="2">PLY_AMNH</strain>
    </source>
</reference>
<comment type="caution">
    <text evidence="2">The sequence shown here is derived from an EMBL/GenBank/DDBJ whole genome shotgun (WGS) entry which is preliminary data.</text>
</comment>
<evidence type="ECO:0000313" key="1">
    <source>
        <dbReference type="EMBL" id="KAK3243021.1"/>
    </source>
</evidence>
<protein>
    <submittedName>
        <fullName evidence="2">Uncharacterized protein</fullName>
    </submittedName>
</protein>
<keyword evidence="3" id="KW-1185">Reference proteome</keyword>
<dbReference type="AlphaFoldDB" id="A0AAE0CBC1"/>
<accession>A0AAE0CBC1</accession>
<gene>
    <name evidence="2" type="ORF">CYMTET_39472</name>
    <name evidence="1" type="ORF">CYMTET_47290</name>
</gene>
<reference evidence="2" key="2">
    <citation type="submission" date="2023-06" db="EMBL/GenBank/DDBJ databases">
        <title>Long-read-based genome assembly of the green algal bacterivore Cymbomonas tetramitiformis.</title>
        <authorList>
            <person name="Gyaltshen Y."/>
            <person name="Rozenberg A."/>
            <person name="Paasch A."/>
            <person name="Burns J.A."/>
            <person name="Warring S."/>
            <person name="Larson R."/>
            <person name="Maurer-Alcala X."/>
            <person name="Dacks J."/>
            <person name="Kim E."/>
        </authorList>
    </citation>
    <scope>NUCLEOTIDE SEQUENCE</scope>
    <source>
        <strain evidence="2">PLY_AMNH</strain>
    </source>
</reference>